<protein>
    <submittedName>
        <fullName evidence="1">Uncharacterized protein</fullName>
    </submittedName>
</protein>
<evidence type="ECO:0000313" key="1">
    <source>
        <dbReference type="EMBL" id="MCQ8104313.1"/>
    </source>
</evidence>
<keyword evidence="2" id="KW-1185">Reference proteome</keyword>
<gene>
    <name evidence="1" type="ORF">NP590_09360</name>
</gene>
<proteinExistence type="predicted"/>
<dbReference type="Proteomes" id="UP001524499">
    <property type="component" value="Unassembled WGS sequence"/>
</dbReference>
<comment type="caution">
    <text evidence="1">The sequence shown here is derived from an EMBL/GenBank/DDBJ whole genome shotgun (WGS) entry which is preliminary data.</text>
</comment>
<reference evidence="1 2" key="1">
    <citation type="submission" date="2022-07" db="EMBL/GenBank/DDBJ databases">
        <title>Methylomonas rivi sp. nov., Methylomonas rosea sp. nov., Methylomonas aureus sp. nov. and Methylomonas subterranea sp. nov., four novel methanotrophs isolated from a freshwater creek and the deep terrestrial subsurface.</title>
        <authorList>
            <person name="Abin C."/>
            <person name="Sankaranarayanan K."/>
            <person name="Garner C."/>
            <person name="Sindelar R."/>
            <person name="Kotary K."/>
            <person name="Garner R."/>
            <person name="Barclay S."/>
            <person name="Lawson P."/>
            <person name="Krumholz L."/>
        </authorList>
    </citation>
    <scope>NUCLEOTIDE SEQUENCE [LARGE SCALE GENOMIC DNA]</scope>
    <source>
        <strain evidence="1 2">SURF-2</strain>
    </source>
</reference>
<sequence>QVAKASNYWYAWPAMEIAYLCRMRLSEVLDLTDANELPEGLLIKRRKRSRDNIQFGILDGVLRGISQCLLGTGFWRNESNLIQSGQKIGALLSVSVQGIKLSLTA</sequence>
<dbReference type="RefSeq" id="WP_256602104.1">
    <property type="nucleotide sequence ID" value="NZ_JANIBJ010000015.1"/>
</dbReference>
<dbReference type="EMBL" id="JANIBJ010000015">
    <property type="protein sequence ID" value="MCQ8104313.1"/>
    <property type="molecule type" value="Genomic_DNA"/>
</dbReference>
<evidence type="ECO:0000313" key="2">
    <source>
        <dbReference type="Proteomes" id="UP001524499"/>
    </source>
</evidence>
<organism evidence="1 2">
    <name type="scientific">Methylomonas subterranea</name>
    <dbReference type="NCBI Taxonomy" id="2952225"/>
    <lineage>
        <taxon>Bacteria</taxon>
        <taxon>Pseudomonadati</taxon>
        <taxon>Pseudomonadota</taxon>
        <taxon>Gammaproteobacteria</taxon>
        <taxon>Methylococcales</taxon>
        <taxon>Methylococcaceae</taxon>
        <taxon>Methylomonas</taxon>
    </lineage>
</organism>
<feature type="non-terminal residue" evidence="1">
    <location>
        <position position="1"/>
    </location>
</feature>
<accession>A0ABT1TGD6</accession>
<name>A0ABT1TGD6_9GAMM</name>